<keyword evidence="1" id="KW-1133">Transmembrane helix</keyword>
<reference evidence="2" key="1">
    <citation type="submission" date="2021-05" db="EMBL/GenBank/DDBJ databases">
        <authorList>
            <person name="Alioto T."/>
            <person name="Alioto T."/>
            <person name="Gomez Garrido J."/>
        </authorList>
    </citation>
    <scope>NUCLEOTIDE SEQUENCE</scope>
</reference>
<proteinExistence type="predicted"/>
<dbReference type="EMBL" id="HBUF01087357">
    <property type="protein sequence ID" value="CAG6634707.1"/>
    <property type="molecule type" value="Transcribed_RNA"/>
</dbReference>
<keyword evidence="1" id="KW-0472">Membrane</keyword>
<evidence type="ECO:0000256" key="1">
    <source>
        <dbReference type="SAM" id="Phobius"/>
    </source>
</evidence>
<organism evidence="2">
    <name type="scientific">Cacopsylla melanoneura</name>
    <dbReference type="NCBI Taxonomy" id="428564"/>
    <lineage>
        <taxon>Eukaryota</taxon>
        <taxon>Metazoa</taxon>
        <taxon>Ecdysozoa</taxon>
        <taxon>Arthropoda</taxon>
        <taxon>Hexapoda</taxon>
        <taxon>Insecta</taxon>
        <taxon>Pterygota</taxon>
        <taxon>Neoptera</taxon>
        <taxon>Paraneoptera</taxon>
        <taxon>Hemiptera</taxon>
        <taxon>Sternorrhyncha</taxon>
        <taxon>Psylloidea</taxon>
        <taxon>Psyllidae</taxon>
        <taxon>Psyllinae</taxon>
        <taxon>Cacopsylla</taxon>
    </lineage>
</organism>
<dbReference type="EMBL" id="HBUF01087358">
    <property type="protein sequence ID" value="CAG6634708.1"/>
    <property type="molecule type" value="Transcribed_RNA"/>
</dbReference>
<keyword evidence="1" id="KW-0812">Transmembrane</keyword>
<dbReference type="EMBL" id="HBUF01087356">
    <property type="protein sequence ID" value="CAG6634706.1"/>
    <property type="molecule type" value="Transcribed_RNA"/>
</dbReference>
<feature type="transmembrane region" description="Helical" evidence="1">
    <location>
        <begin position="35"/>
        <end position="56"/>
    </location>
</feature>
<accession>A0A8D8QNB0</accession>
<feature type="transmembrane region" description="Helical" evidence="1">
    <location>
        <begin position="5"/>
        <end position="23"/>
    </location>
</feature>
<sequence>MSKLCFIYCLILGFFILIHFYVHNYVKSDSSVTCLLYFVFINAIKTSTNYLTGVIWQQFYLKQTITWVPMSYYYPRNRKNLHTKFNVKYKYLYPIMLRFHKYLQ</sequence>
<protein>
    <submittedName>
        <fullName evidence="2">Uncharacterized protein</fullName>
    </submittedName>
</protein>
<dbReference type="AlphaFoldDB" id="A0A8D8QNB0"/>
<name>A0A8D8QNB0_9HEMI</name>
<evidence type="ECO:0000313" key="2">
    <source>
        <dbReference type="EMBL" id="CAG6634706.1"/>
    </source>
</evidence>